<dbReference type="Gene3D" id="1.10.1330.10">
    <property type="entry name" value="Dockerin domain"/>
    <property type="match status" value="1"/>
</dbReference>
<evidence type="ECO:0000256" key="3">
    <source>
        <dbReference type="ARBA" id="ARBA00022801"/>
    </source>
</evidence>
<evidence type="ECO:0000256" key="9">
    <source>
        <dbReference type="SAM" id="MobiDB-lite"/>
    </source>
</evidence>
<comment type="similarity">
    <text evidence="8">Belongs to the glycosyl hydrolase 5 (cellulase A) family.</text>
</comment>
<dbReference type="SUPFAM" id="SSF63446">
    <property type="entry name" value="Type I dockerin domain"/>
    <property type="match status" value="1"/>
</dbReference>
<evidence type="ECO:0000313" key="12">
    <source>
        <dbReference type="Proteomes" id="UP000019365"/>
    </source>
</evidence>
<dbReference type="PANTHER" id="PTHR35923:SF2">
    <property type="entry name" value="ENDOGLUCANASE"/>
    <property type="match status" value="1"/>
</dbReference>
<dbReference type="InterPro" id="IPR001547">
    <property type="entry name" value="Glyco_hydro_5"/>
</dbReference>
<dbReference type="eggNOG" id="COG2730">
    <property type="taxonomic scope" value="Bacteria"/>
</dbReference>
<keyword evidence="7" id="KW-0624">Polysaccharide degradation</keyword>
<evidence type="ECO:0000256" key="5">
    <source>
        <dbReference type="ARBA" id="ARBA00023277"/>
    </source>
</evidence>
<feature type="region of interest" description="Disordered" evidence="9">
    <location>
        <begin position="512"/>
        <end position="555"/>
    </location>
</feature>
<keyword evidence="6 8" id="KW-0326">Glycosidase</keyword>
<dbReference type="eggNOG" id="COG4124">
    <property type="taxonomic scope" value="Bacteria"/>
</dbReference>
<dbReference type="PATRIC" id="fig|1341157.4.peg.442"/>
<dbReference type="Pfam" id="PF00150">
    <property type="entry name" value="Cellulase"/>
    <property type="match status" value="1"/>
</dbReference>
<proteinExistence type="inferred from homology"/>
<feature type="compositionally biased region" description="Polar residues" evidence="9">
    <location>
        <begin position="512"/>
        <end position="521"/>
    </location>
</feature>
<keyword evidence="12" id="KW-1185">Reference proteome</keyword>
<keyword evidence="3 8" id="KW-0378">Hydrolase</keyword>
<protein>
    <recommendedName>
        <fullName evidence="2">cellulase</fullName>
        <ecNumber evidence="2">3.2.1.4</ecNumber>
    </recommendedName>
</protein>
<dbReference type="OrthoDB" id="9800475at2"/>
<dbReference type="EC" id="3.2.1.4" evidence="2"/>
<dbReference type="PROSITE" id="PS00659">
    <property type="entry name" value="GLYCOSYL_HYDROL_F5"/>
    <property type="match status" value="1"/>
</dbReference>
<dbReference type="InterPro" id="IPR018087">
    <property type="entry name" value="Glyco_hydro_5_CS"/>
</dbReference>
<accession>W7V202</accession>
<dbReference type="AlphaFoldDB" id="W7V202"/>
<dbReference type="Proteomes" id="UP000019365">
    <property type="component" value="Unassembled WGS sequence"/>
</dbReference>
<reference evidence="11 12" key="1">
    <citation type="journal article" date="2014" name="PLoS ONE">
        <title>Rumen cellulosomics: divergent fiber-degrading strategies revealed by comparative genome-wide analysis of six ruminococcal strains.</title>
        <authorList>
            <person name="Dassa B."/>
            <person name="Borovok I."/>
            <person name="Ruimy-Israeli V."/>
            <person name="Lamed R."/>
            <person name="Flint H.J."/>
            <person name="Duncan S.H."/>
            <person name="Henrissat B."/>
            <person name="Coutinho P."/>
            <person name="Morrison M."/>
            <person name="Mosoni P."/>
            <person name="Yeoman C.J."/>
            <person name="White B.A."/>
            <person name="Bayer E.A."/>
        </authorList>
    </citation>
    <scope>NUCLEOTIDE SEQUENCE [LARGE SCALE GENOMIC DNA]</scope>
    <source>
        <strain evidence="11 12">007c</strain>
    </source>
</reference>
<comment type="catalytic activity">
    <reaction evidence="1">
        <text>Endohydrolysis of (1-&gt;4)-beta-D-glucosidic linkages in cellulose, lichenin and cereal beta-D-glucans.</text>
        <dbReference type="EC" id="3.2.1.4"/>
    </reaction>
</comment>
<dbReference type="SUPFAM" id="SSF51445">
    <property type="entry name" value="(Trans)glycosidases"/>
    <property type="match status" value="1"/>
</dbReference>
<dbReference type="PROSITE" id="PS51766">
    <property type="entry name" value="DOCKERIN"/>
    <property type="match status" value="1"/>
</dbReference>
<dbReference type="Gene3D" id="3.20.20.80">
    <property type="entry name" value="Glycosidases"/>
    <property type="match status" value="1"/>
</dbReference>
<sequence length="641" mass="70589">MLLDDFVKNAETIDNFRFKCYNIVNISILDKYTVRGEIKMKKLARSAAALVSAAALALTGAAPCLGQTTVMTANAVDTNNDDWLHAKGSRLYDMNGNEVWLTGANWFGFNCTECVPHYLWSGDIDDMVKDIADRGVNVLRLPVSTELLYNWMIGDPDPIGSVNPNDDPSYPFNIDLINPDGSIANSQQTFDVLLAKCKQYGVKAFIDIHSPESNNSGHNYGIWYGKSFKGRDGKNVEVTTDLWIETLAWCADHYKNDDTLIGFDLKNEPHSTYGGAPVDAIWDDSDKPNNWKKAAEDCADAILAKNPHALILIEGVEGFEGHGAWWGGNLRGVAKYPVMPKAGTSQIVYSPHDYGPVVSQQTWFEKNFTEETLLDDYWRDTWAYLVEKDMYPLLIGEWGGRLDGGKNEQWLGLIRDYMIKNHINHTFWCLNDDSGDTGGLWKDIRFSATAGADGKIEGNTMIIWDEEKYETYYYPAIWKTQKSKKFIGLDHQVALGKNGISLNEFYSSYASSEGSNIDNGKTSSGTPVVSESGTTTTTTVTTTSNTSTSTTSTTSTSVSTVSNRLYGDANLSGDVDLADAILIMQALANPNKYGQNGTDAHHITEEGAACGDVDGEKGLTGDDAMVIQMKLIGKYDKLPIA</sequence>
<gene>
    <name evidence="11" type="ORF">RF007C_10845</name>
</gene>
<dbReference type="InterPro" id="IPR016134">
    <property type="entry name" value="Dockerin_dom"/>
</dbReference>
<dbReference type="InterPro" id="IPR017853">
    <property type="entry name" value="GH"/>
</dbReference>
<evidence type="ECO:0000259" key="10">
    <source>
        <dbReference type="PROSITE" id="PS51766"/>
    </source>
</evidence>
<evidence type="ECO:0000256" key="2">
    <source>
        <dbReference type="ARBA" id="ARBA00012601"/>
    </source>
</evidence>
<keyword evidence="5" id="KW-0119">Carbohydrate metabolism</keyword>
<comment type="caution">
    <text evidence="11">The sequence shown here is derived from an EMBL/GenBank/DDBJ whole genome shotgun (WGS) entry which is preliminary data.</text>
</comment>
<keyword evidence="4" id="KW-0136">Cellulose degradation</keyword>
<evidence type="ECO:0000256" key="4">
    <source>
        <dbReference type="ARBA" id="ARBA00023001"/>
    </source>
</evidence>
<evidence type="ECO:0000256" key="8">
    <source>
        <dbReference type="RuleBase" id="RU361153"/>
    </source>
</evidence>
<evidence type="ECO:0000256" key="1">
    <source>
        <dbReference type="ARBA" id="ARBA00000966"/>
    </source>
</evidence>
<evidence type="ECO:0000256" key="7">
    <source>
        <dbReference type="ARBA" id="ARBA00023326"/>
    </source>
</evidence>
<organism evidence="11 12">
    <name type="scientific">Ruminococcus flavefaciens 007c</name>
    <dbReference type="NCBI Taxonomy" id="1341157"/>
    <lineage>
        <taxon>Bacteria</taxon>
        <taxon>Bacillati</taxon>
        <taxon>Bacillota</taxon>
        <taxon>Clostridia</taxon>
        <taxon>Eubacteriales</taxon>
        <taxon>Oscillospiraceae</taxon>
        <taxon>Ruminococcus</taxon>
    </lineage>
</organism>
<feature type="compositionally biased region" description="Low complexity" evidence="9">
    <location>
        <begin position="522"/>
        <end position="555"/>
    </location>
</feature>
<dbReference type="InterPro" id="IPR036439">
    <property type="entry name" value="Dockerin_dom_sf"/>
</dbReference>
<dbReference type="EMBL" id="ATAX01000008">
    <property type="protein sequence ID" value="EWM54827.1"/>
    <property type="molecule type" value="Genomic_DNA"/>
</dbReference>
<dbReference type="PANTHER" id="PTHR35923">
    <property type="entry name" value="MAJOR EXTRACELLULAR ENDOGLUCANASE"/>
    <property type="match status" value="1"/>
</dbReference>
<evidence type="ECO:0000256" key="6">
    <source>
        <dbReference type="ARBA" id="ARBA00023295"/>
    </source>
</evidence>
<feature type="domain" description="Dockerin" evidence="10">
    <location>
        <begin position="562"/>
        <end position="640"/>
    </location>
</feature>
<dbReference type="GO" id="GO:0030245">
    <property type="term" value="P:cellulose catabolic process"/>
    <property type="evidence" value="ECO:0007669"/>
    <property type="project" value="UniProtKB-KW"/>
</dbReference>
<dbReference type="GO" id="GO:0008810">
    <property type="term" value="F:cellulase activity"/>
    <property type="evidence" value="ECO:0007669"/>
    <property type="project" value="UniProtKB-EC"/>
</dbReference>
<name>W7V202_RUMFL</name>
<evidence type="ECO:0000313" key="11">
    <source>
        <dbReference type="EMBL" id="EWM54827.1"/>
    </source>
</evidence>